<proteinExistence type="predicted"/>
<dbReference type="Proteomes" id="UP000790377">
    <property type="component" value="Unassembled WGS sequence"/>
</dbReference>
<protein>
    <submittedName>
        <fullName evidence="1">Uncharacterized protein</fullName>
    </submittedName>
</protein>
<organism evidence="1 2">
    <name type="scientific">Hygrophoropsis aurantiaca</name>
    <dbReference type="NCBI Taxonomy" id="72124"/>
    <lineage>
        <taxon>Eukaryota</taxon>
        <taxon>Fungi</taxon>
        <taxon>Dikarya</taxon>
        <taxon>Basidiomycota</taxon>
        <taxon>Agaricomycotina</taxon>
        <taxon>Agaricomycetes</taxon>
        <taxon>Agaricomycetidae</taxon>
        <taxon>Boletales</taxon>
        <taxon>Coniophorineae</taxon>
        <taxon>Hygrophoropsidaceae</taxon>
        <taxon>Hygrophoropsis</taxon>
    </lineage>
</organism>
<comment type="caution">
    <text evidence="1">The sequence shown here is derived from an EMBL/GenBank/DDBJ whole genome shotgun (WGS) entry which is preliminary data.</text>
</comment>
<keyword evidence="2" id="KW-1185">Reference proteome</keyword>
<dbReference type="EMBL" id="MU268915">
    <property type="protein sequence ID" value="KAH7903523.1"/>
    <property type="molecule type" value="Genomic_DNA"/>
</dbReference>
<evidence type="ECO:0000313" key="1">
    <source>
        <dbReference type="EMBL" id="KAH7903523.1"/>
    </source>
</evidence>
<name>A0ACB7ZT45_9AGAM</name>
<evidence type="ECO:0000313" key="2">
    <source>
        <dbReference type="Proteomes" id="UP000790377"/>
    </source>
</evidence>
<reference evidence="1" key="1">
    <citation type="journal article" date="2021" name="New Phytol.">
        <title>Evolutionary innovations through gain and loss of genes in the ectomycorrhizal Boletales.</title>
        <authorList>
            <person name="Wu G."/>
            <person name="Miyauchi S."/>
            <person name="Morin E."/>
            <person name="Kuo A."/>
            <person name="Drula E."/>
            <person name="Varga T."/>
            <person name="Kohler A."/>
            <person name="Feng B."/>
            <person name="Cao Y."/>
            <person name="Lipzen A."/>
            <person name="Daum C."/>
            <person name="Hundley H."/>
            <person name="Pangilinan J."/>
            <person name="Johnson J."/>
            <person name="Barry K."/>
            <person name="LaButti K."/>
            <person name="Ng V."/>
            <person name="Ahrendt S."/>
            <person name="Min B."/>
            <person name="Choi I.G."/>
            <person name="Park H."/>
            <person name="Plett J.M."/>
            <person name="Magnuson J."/>
            <person name="Spatafora J.W."/>
            <person name="Nagy L.G."/>
            <person name="Henrissat B."/>
            <person name="Grigoriev I.V."/>
            <person name="Yang Z.L."/>
            <person name="Xu J."/>
            <person name="Martin F.M."/>
        </authorList>
    </citation>
    <scope>NUCLEOTIDE SEQUENCE</scope>
    <source>
        <strain evidence="1">ATCC 28755</strain>
    </source>
</reference>
<sequence length="861" mass="98751">MQHDNQSPPPGLDQPLELDDIKTEYHPRSNLPTRIDRFADFSRQHTAVHSAPPKPEPWKPFRTRFDFEVAELAHEAALNKDQTNRFINLLRRCAGGGESFTIKNHGDISDAWNNASHGLTSFTKSIVSVPFRNDEVREYNVHYRPLWDWACDLLRDPAIAPHFVFDAQRLSKYNGTSFVRFFDEPWTATRFWDVQSQLPPGGKPIAFILYADKSKLSSFGREKGYPVIARCANLPVEIRNGDGIGGGRVVGWLPIVKEDKAHSGKPWFVNFKNAVWHESFKKILESIAPHSKTGYWFECIDGISRLFFPIILILSADYEEQCVMALIRGLRSNFPCPVCLIPREELSNMLQTYPLRTSAETQALIASARGRAVAEDREKMLKSQALRDVDSAFQMVAYTDVYQATSFDRLHAHGGLFADHLWTEFQRLVGEQGRSAVTEVDTGYESLPRWRNLNHFDQVMLISFTDGTKNEDISKLLIFAAHDIFELSELGHLLLQCIRAFVDVDMYAALEVHTEDTIRSGRTALEIFSELMAKYIAKTGAGDEDGAKSWKFIKKHSNAHLFDDIISKGVTRNYNTKVNEKMHGPLKESYLQRTNFKNVAGQILRADHWSLCSESIRTHLDALDRYNQMQADDDERELAGPDSESNDSDPQALHVRLGAQQNSQSFSAIEDFYQSDGAFKDFRIKLTYYLNAALQRNNIQFPNGQRIKLKPADMITEFRYLRVNYESRVDWRMTTDHLRCNPNFYNAPRYDCVMFQVDENHFAFARLILVFECSIANDTYPLALVHLYNAPIGQRRRKDKDLKLWRLRARKRVESAFISVQSIIRGVAVAADRTTSGDFFVIDTIDTDLFLRMQEMWSTVT</sequence>
<accession>A0ACB7ZT45</accession>
<gene>
    <name evidence="1" type="ORF">BJ138DRAFT_1138717</name>
</gene>